<keyword evidence="1" id="KW-1133">Transmembrane helix</keyword>
<evidence type="ECO:0000313" key="2">
    <source>
        <dbReference type="EMBL" id="GAH82230.1"/>
    </source>
</evidence>
<reference evidence="2" key="1">
    <citation type="journal article" date="2014" name="Front. Microbiol.">
        <title>High frequency of phylogenetically diverse reductive dehalogenase-homologous genes in deep subseafloor sedimentary metagenomes.</title>
        <authorList>
            <person name="Kawai M."/>
            <person name="Futagami T."/>
            <person name="Toyoda A."/>
            <person name="Takaki Y."/>
            <person name="Nishi S."/>
            <person name="Hori S."/>
            <person name="Arai W."/>
            <person name="Tsubouchi T."/>
            <person name="Morono Y."/>
            <person name="Uchiyama I."/>
            <person name="Ito T."/>
            <person name="Fujiyama A."/>
            <person name="Inagaki F."/>
            <person name="Takami H."/>
        </authorList>
    </citation>
    <scope>NUCLEOTIDE SEQUENCE</scope>
    <source>
        <strain evidence="2">Expedition CK06-06</strain>
    </source>
</reference>
<evidence type="ECO:0000256" key="1">
    <source>
        <dbReference type="SAM" id="Phobius"/>
    </source>
</evidence>
<name>X1JL70_9ZZZZ</name>
<gene>
    <name evidence="2" type="ORF">S03H2_59435</name>
</gene>
<accession>X1JL70</accession>
<feature type="transmembrane region" description="Helical" evidence="1">
    <location>
        <begin position="18"/>
        <end position="39"/>
    </location>
</feature>
<feature type="non-terminal residue" evidence="2">
    <location>
        <position position="1"/>
    </location>
</feature>
<comment type="caution">
    <text evidence="2">The sequence shown here is derived from an EMBL/GenBank/DDBJ whole genome shotgun (WGS) entry which is preliminary data.</text>
</comment>
<keyword evidence="1" id="KW-0472">Membrane</keyword>
<dbReference type="EMBL" id="BARU01038219">
    <property type="protein sequence ID" value="GAH82230.1"/>
    <property type="molecule type" value="Genomic_DNA"/>
</dbReference>
<organism evidence="2">
    <name type="scientific">marine sediment metagenome</name>
    <dbReference type="NCBI Taxonomy" id="412755"/>
    <lineage>
        <taxon>unclassified sequences</taxon>
        <taxon>metagenomes</taxon>
        <taxon>ecological metagenomes</taxon>
    </lineage>
</organism>
<protein>
    <submittedName>
        <fullName evidence="2">Uncharacterized protein</fullName>
    </submittedName>
</protein>
<dbReference type="AlphaFoldDB" id="X1JL70"/>
<sequence>ISCVMVCVALIRGTTKTVAANTTASIIPFIISSLLLVLLSQGAASKYRDKKEETL</sequence>
<proteinExistence type="predicted"/>
<keyword evidence="1" id="KW-0812">Transmembrane</keyword>